<accession>A0A011W1N4</accession>
<dbReference type="OrthoDB" id="9794275at2"/>
<organism evidence="1 2">
    <name type="scientific">Ruminococcus albus SY3</name>
    <dbReference type="NCBI Taxonomy" id="1341156"/>
    <lineage>
        <taxon>Bacteria</taxon>
        <taxon>Bacillati</taxon>
        <taxon>Bacillota</taxon>
        <taxon>Clostridia</taxon>
        <taxon>Eubacteriales</taxon>
        <taxon>Oscillospiraceae</taxon>
        <taxon>Ruminococcus</taxon>
    </lineage>
</organism>
<dbReference type="InterPro" id="IPR010375">
    <property type="entry name" value="CdAMP_rec"/>
</dbReference>
<protein>
    <submittedName>
        <fullName evidence="1">Protein from nitrogen regulatory protein P-II</fullName>
    </submittedName>
</protein>
<dbReference type="PANTHER" id="PTHR38456:SF1">
    <property type="entry name" value="CYCLIC DI-AMP RECEPTOR A"/>
    <property type="match status" value="1"/>
</dbReference>
<gene>
    <name evidence="1" type="ORF">RASY3_03365</name>
</gene>
<dbReference type="InterPro" id="IPR011322">
    <property type="entry name" value="N-reg_PII-like_a/b"/>
</dbReference>
<dbReference type="AlphaFoldDB" id="A0A011W1N4"/>
<dbReference type="RefSeq" id="WP_024858785.1">
    <property type="nucleotide sequence ID" value="NZ_JEOB01000001.1"/>
</dbReference>
<sequence>MKLVYAIVNNDDTYAVNKGLQKAGIRATKLSSTGGFLMAGNTTFMICCEDAQVDMVIEVLKEHSRKRKQFVPSSVVTEPINEKSVPVEVSIGGATIFVTDIERFEQV</sequence>
<dbReference type="Pfam" id="PF06153">
    <property type="entry name" value="CdAMP_rec"/>
    <property type="match status" value="1"/>
</dbReference>
<reference evidence="1 2" key="1">
    <citation type="submission" date="2013-06" db="EMBL/GenBank/DDBJ databases">
        <title>Rumen cellulosomics: divergent fiber-degrading strategies revealed by comparative genome-wide analysis of six Ruminococcal strains.</title>
        <authorList>
            <person name="Dassa B."/>
            <person name="Borovok I."/>
            <person name="Lamed R."/>
            <person name="Flint H."/>
            <person name="Yeoman C.J."/>
            <person name="White B."/>
            <person name="Bayer E.A."/>
        </authorList>
    </citation>
    <scope>NUCLEOTIDE SEQUENCE [LARGE SCALE GENOMIC DNA]</scope>
    <source>
        <strain evidence="1 2">SY3</strain>
    </source>
</reference>
<dbReference type="SUPFAM" id="SSF54913">
    <property type="entry name" value="GlnB-like"/>
    <property type="match status" value="1"/>
</dbReference>
<proteinExistence type="predicted"/>
<keyword evidence="2" id="KW-1185">Reference proteome</keyword>
<dbReference type="Gene3D" id="3.30.70.120">
    <property type="match status" value="1"/>
</dbReference>
<dbReference type="PATRIC" id="fig|1341156.4.peg.396"/>
<dbReference type="InterPro" id="IPR015867">
    <property type="entry name" value="N-reg_PII/ATP_PRibTrfase_C"/>
</dbReference>
<dbReference type="EMBL" id="JEOB01000001">
    <property type="protein sequence ID" value="EXM40763.1"/>
    <property type="molecule type" value="Genomic_DNA"/>
</dbReference>
<dbReference type="PANTHER" id="PTHR38456">
    <property type="entry name" value="CYCLIC DI-AMP RECEPTOR A"/>
    <property type="match status" value="1"/>
</dbReference>
<comment type="caution">
    <text evidence="1">The sequence shown here is derived from an EMBL/GenBank/DDBJ whole genome shotgun (WGS) entry which is preliminary data.</text>
</comment>
<dbReference type="Proteomes" id="UP000021369">
    <property type="component" value="Unassembled WGS sequence"/>
</dbReference>
<evidence type="ECO:0000313" key="2">
    <source>
        <dbReference type="Proteomes" id="UP000021369"/>
    </source>
</evidence>
<name>A0A011W1N4_RUMAL</name>
<evidence type="ECO:0000313" key="1">
    <source>
        <dbReference type="EMBL" id="EXM40763.1"/>
    </source>
</evidence>